<feature type="compositionally biased region" description="Polar residues" evidence="2">
    <location>
        <begin position="1065"/>
        <end position="1096"/>
    </location>
</feature>
<keyword evidence="4" id="KW-1185">Reference proteome</keyword>
<feature type="compositionally biased region" description="Polar residues" evidence="2">
    <location>
        <begin position="1215"/>
        <end position="1235"/>
    </location>
</feature>
<feature type="region of interest" description="Disordered" evidence="2">
    <location>
        <begin position="243"/>
        <end position="361"/>
    </location>
</feature>
<comment type="caution">
    <text evidence="3">The sequence shown here is derived from an EMBL/GenBank/DDBJ whole genome shotgun (WGS) entry which is preliminary data.</text>
</comment>
<accession>A0AAN8NTG2</accession>
<feature type="compositionally biased region" description="Polar residues" evidence="2">
    <location>
        <begin position="1260"/>
        <end position="1269"/>
    </location>
</feature>
<evidence type="ECO:0000256" key="2">
    <source>
        <dbReference type="SAM" id="MobiDB-lite"/>
    </source>
</evidence>
<feature type="compositionally biased region" description="Pro residues" evidence="2">
    <location>
        <begin position="262"/>
        <end position="271"/>
    </location>
</feature>
<feature type="compositionally biased region" description="Polar residues" evidence="2">
    <location>
        <begin position="1111"/>
        <end position="1125"/>
    </location>
</feature>
<feature type="region of interest" description="Disordered" evidence="2">
    <location>
        <begin position="1200"/>
        <end position="1290"/>
    </location>
</feature>
<feature type="compositionally biased region" description="Pro residues" evidence="2">
    <location>
        <begin position="299"/>
        <end position="328"/>
    </location>
</feature>
<feature type="compositionally biased region" description="Low complexity" evidence="2">
    <location>
        <begin position="716"/>
        <end position="725"/>
    </location>
</feature>
<gene>
    <name evidence="3" type="ORF">TWF506_005382</name>
</gene>
<feature type="region of interest" description="Disordered" evidence="2">
    <location>
        <begin position="816"/>
        <end position="835"/>
    </location>
</feature>
<name>A0AAN8NTG2_9PEZI</name>
<keyword evidence="1" id="KW-0175">Coiled coil</keyword>
<feature type="coiled-coil region" evidence="1">
    <location>
        <begin position="582"/>
        <end position="609"/>
    </location>
</feature>
<dbReference type="Proteomes" id="UP001307849">
    <property type="component" value="Unassembled WGS sequence"/>
</dbReference>
<feature type="compositionally biased region" description="Basic and acidic residues" evidence="2">
    <location>
        <begin position="338"/>
        <end position="361"/>
    </location>
</feature>
<evidence type="ECO:0000313" key="3">
    <source>
        <dbReference type="EMBL" id="KAK6518223.1"/>
    </source>
</evidence>
<feature type="compositionally biased region" description="Polar residues" evidence="2">
    <location>
        <begin position="1276"/>
        <end position="1285"/>
    </location>
</feature>
<organism evidence="3 4">
    <name type="scientific">Arthrobotrys conoides</name>
    <dbReference type="NCBI Taxonomy" id="74498"/>
    <lineage>
        <taxon>Eukaryota</taxon>
        <taxon>Fungi</taxon>
        <taxon>Dikarya</taxon>
        <taxon>Ascomycota</taxon>
        <taxon>Pezizomycotina</taxon>
        <taxon>Orbiliomycetes</taxon>
        <taxon>Orbiliales</taxon>
        <taxon>Orbiliaceae</taxon>
        <taxon>Arthrobotrys</taxon>
    </lineage>
</organism>
<evidence type="ECO:0000313" key="4">
    <source>
        <dbReference type="Proteomes" id="UP001307849"/>
    </source>
</evidence>
<reference evidence="3 4" key="1">
    <citation type="submission" date="2019-10" db="EMBL/GenBank/DDBJ databases">
        <authorList>
            <person name="Palmer J.M."/>
        </authorList>
    </citation>
    <scope>NUCLEOTIDE SEQUENCE [LARGE SCALE GENOMIC DNA]</scope>
    <source>
        <strain evidence="3 4">TWF506</strain>
    </source>
</reference>
<feature type="region of interest" description="Disordered" evidence="2">
    <location>
        <begin position="184"/>
        <end position="208"/>
    </location>
</feature>
<dbReference type="EMBL" id="JAVHJM010000002">
    <property type="protein sequence ID" value="KAK6518223.1"/>
    <property type="molecule type" value="Genomic_DNA"/>
</dbReference>
<proteinExistence type="predicted"/>
<feature type="compositionally biased region" description="Low complexity" evidence="2">
    <location>
        <begin position="1200"/>
        <end position="1214"/>
    </location>
</feature>
<protein>
    <submittedName>
        <fullName evidence="3">Uncharacterized protein</fullName>
    </submittedName>
</protein>
<feature type="compositionally biased region" description="Low complexity" evidence="2">
    <location>
        <begin position="1174"/>
        <end position="1184"/>
    </location>
</feature>
<feature type="compositionally biased region" description="Polar residues" evidence="2">
    <location>
        <begin position="691"/>
        <end position="703"/>
    </location>
</feature>
<feature type="region of interest" description="Disordered" evidence="2">
    <location>
        <begin position="691"/>
        <end position="725"/>
    </location>
</feature>
<feature type="region of interest" description="Disordered" evidence="2">
    <location>
        <begin position="1109"/>
        <end position="1188"/>
    </location>
</feature>
<sequence>MRLKNLWPFKKREKLPMPTRSDDITAMRGADGPKMLEIEKRHLKRLKKEGASEFMINCQVETVKRWKNSEKRRVTAEKTREAYEKSQARGRRQRAAARRWVNNVSLFFGGDYVTPPEDPYIPAPGEKVLFQHNGAICRPERPDPSIAAQANLEDADAWGSWDEQLSRQFAFPMEEAARIRAEIEHGSTEGSTVEESSDDDLPGGRGIHQAAIDGSRLYRNIQKAERVLGERIDISAYKLALERADPRPPTPPHMKPGWVMPPRAPGDPPLPDAATLNGPKRPRANPYEKPTTRWSLPPFEAPQPAPKPPKVAPVPAPAPTPVPAPVPVPRSGLSQGRPRGEPLREEEFFRGRAAGDAKRASADSDALGAIETEFLYQNLPPAPAAVRPTSEVPTEEDFQGQVEFIPLNLTCSNPEEGLTLAEMLASEGLEDSELPPAARLIEVAKKPSLKIKGFGVSLSKGDQVGSGKGERTFNEGGIDMEVYKTKRMGDPYRDSGITRERYEKTIDHEKATKMVKTATELGQHPEETFKSIRGIRHRPATQKPKVGFVDHLQRYVAASEGRNLDFFDLHTRKKGGIKQSERYEEQQLKRRLEQRAREAQGEVPSVEETQPMRIIYDKPPTPKPHLAVAVEEKRPFDPANDNDGGIQLPTLSSFGYQDTQLHAFSSRGPDSTGEIQIPTLLSYDTANSVGTQFQPLSSDQSYNPEDAEFPVPSPSPSQSDSNNVDEIQLPTFSSYQADNTEVPQFQAPSSSEVDVFPELLLPNLPLGDEDDEEEYVIRRSKLQDSYREGCPEDEAFLPPHPEYIATSEIRYTGLRVDDSDDEDDEDVPRAPSPDIFPLEYPTATPFVPFDSILLPRTFDPSDSILLPRTCDVKRMVKPRGLEAMIESQAEEVKKTKVPVLTVEGSASALLINAIVKVRNERSSQGDRCTPLKLISPTPEDEIWIMKFNFDVILETERLAKESGNATCVKSAIKTAARELGVKVPDSAGSSILNLRTWLMREYHEARASLKAQRRRETEYLLEHEQRELEQREIEDSMLKRDSSDSAKLAKILMTTRSIAERDQSRPGSQIDNSRVSSLQSTAPPEIQPATSRPESQFIASRPEIQLIASRPVTQSVNSRPGSQFSIIGRQQPITVFNGRLRPRPREYRNPSPPQVAPARDSKQSESSTRPHNQESLLESSPSSPTEEAHLHIVPEDLLQHSSSQLAQARSSAQSEYSSRAQRRQSPLSGSPSSPTAGAYTHSVPEELLQQSPPQVAPARNSVQSESSSGAHRRRSSLVSTPSSPTDEAYLHGIPEGFLREHAQMANARILESQVQPPPSGVVRRTRVRTRTRPPNFDIRDVL</sequence>
<evidence type="ECO:0000256" key="1">
    <source>
        <dbReference type="SAM" id="Coils"/>
    </source>
</evidence>
<feature type="region of interest" description="Disordered" evidence="2">
    <location>
        <begin position="1057"/>
        <end position="1096"/>
    </location>
</feature>